<dbReference type="KEGG" id="cvn:111113811"/>
<dbReference type="OrthoDB" id="10066957at2759"/>
<keyword evidence="2" id="KW-1185">Reference proteome</keyword>
<organism evidence="2 3">
    <name type="scientific">Crassostrea virginica</name>
    <name type="common">Eastern oyster</name>
    <dbReference type="NCBI Taxonomy" id="6565"/>
    <lineage>
        <taxon>Eukaryota</taxon>
        <taxon>Metazoa</taxon>
        <taxon>Spiralia</taxon>
        <taxon>Lophotrochozoa</taxon>
        <taxon>Mollusca</taxon>
        <taxon>Bivalvia</taxon>
        <taxon>Autobranchia</taxon>
        <taxon>Pteriomorphia</taxon>
        <taxon>Ostreida</taxon>
        <taxon>Ostreoidea</taxon>
        <taxon>Ostreidae</taxon>
        <taxon>Crassostrea</taxon>
    </lineage>
</organism>
<evidence type="ECO:0000313" key="3">
    <source>
        <dbReference type="RefSeq" id="XP_022307809.1"/>
    </source>
</evidence>
<sequence>MVHNVFDKGSQRKSVSNPSCTVTPAFGITSEVSSALQFLPIIQQSLQDIQHRLNGPDEVRVELQDVKEGLREDLWGDDGLAPKIEYIAQQAEETGQNLETIMKENKSLRQELELLKSVVRMDRKVSEQEKEITELKGLSKRDNLLIHRCAEKVNENLMVEVPIEIKTVYGIDVRFVRIHRMGPMRNGKIPRIIVGKLEKYEMKEDVLQSQRQLRQQQQETPFHVSPRYLSSLVENRKHLSELEKKPDILFHQLKNLEHVPEKSEEIVEQKTNV</sequence>
<evidence type="ECO:0000313" key="2">
    <source>
        <dbReference type="Proteomes" id="UP000694844"/>
    </source>
</evidence>
<name>A0A8B8BY82_CRAVI</name>
<dbReference type="GeneID" id="111113811"/>
<accession>A0A8B8BY82</accession>
<evidence type="ECO:0000256" key="1">
    <source>
        <dbReference type="SAM" id="Coils"/>
    </source>
</evidence>
<gene>
    <name evidence="3" type="primary">LOC111113811</name>
</gene>
<dbReference type="Proteomes" id="UP000694844">
    <property type="component" value="Chromosome 9"/>
</dbReference>
<keyword evidence="1" id="KW-0175">Coiled coil</keyword>
<reference evidence="3" key="1">
    <citation type="submission" date="2025-08" db="UniProtKB">
        <authorList>
            <consortium name="RefSeq"/>
        </authorList>
    </citation>
    <scope>IDENTIFICATION</scope>
    <source>
        <tissue evidence="3">Whole sample</tissue>
    </source>
</reference>
<dbReference type="RefSeq" id="XP_022307809.1">
    <property type="nucleotide sequence ID" value="XM_022452101.1"/>
</dbReference>
<feature type="coiled-coil region" evidence="1">
    <location>
        <begin position="91"/>
        <end position="138"/>
    </location>
</feature>
<dbReference type="AlphaFoldDB" id="A0A8B8BY82"/>
<protein>
    <submittedName>
        <fullName evidence="3">Uncharacterized protein LOC111113811</fullName>
    </submittedName>
</protein>
<proteinExistence type="predicted"/>